<dbReference type="OrthoDB" id="3724345at2759"/>
<dbReference type="Proteomes" id="UP000033710">
    <property type="component" value="Unassembled WGS sequence"/>
</dbReference>
<evidence type="ECO:0000313" key="1">
    <source>
        <dbReference type="EMBL" id="KJR83589.1"/>
    </source>
</evidence>
<evidence type="ECO:0000313" key="2">
    <source>
        <dbReference type="Proteomes" id="UP000033710"/>
    </source>
</evidence>
<organism evidence="1 2">
    <name type="scientific">Sporothrix schenckii 1099-18</name>
    <dbReference type="NCBI Taxonomy" id="1397361"/>
    <lineage>
        <taxon>Eukaryota</taxon>
        <taxon>Fungi</taxon>
        <taxon>Dikarya</taxon>
        <taxon>Ascomycota</taxon>
        <taxon>Pezizomycotina</taxon>
        <taxon>Sordariomycetes</taxon>
        <taxon>Sordariomycetidae</taxon>
        <taxon>Ophiostomatales</taxon>
        <taxon>Ophiostomataceae</taxon>
        <taxon>Sporothrix</taxon>
    </lineage>
</organism>
<name>A0A0F2M3A5_SPOSC</name>
<proteinExistence type="predicted"/>
<reference evidence="1 2" key="1">
    <citation type="journal article" date="2014" name="BMC Genomics">
        <title>Comparative genomics of the major fungal agents of human and animal Sporotrichosis: Sporothrix schenckii and Sporothrix brasiliensis.</title>
        <authorList>
            <person name="Teixeira M.M."/>
            <person name="de Almeida L.G."/>
            <person name="Kubitschek-Barreira P."/>
            <person name="Alves F.L."/>
            <person name="Kioshima E.S."/>
            <person name="Abadio A.K."/>
            <person name="Fernandes L."/>
            <person name="Derengowski L.S."/>
            <person name="Ferreira K.S."/>
            <person name="Souza R.C."/>
            <person name="Ruiz J.C."/>
            <person name="de Andrade N.C."/>
            <person name="Paes H.C."/>
            <person name="Nicola A.M."/>
            <person name="Albuquerque P."/>
            <person name="Gerber A.L."/>
            <person name="Martins V.P."/>
            <person name="Peconick L.D."/>
            <person name="Neto A.V."/>
            <person name="Chaucanez C.B."/>
            <person name="Silva P.A."/>
            <person name="Cunha O.L."/>
            <person name="de Oliveira F.F."/>
            <person name="dos Santos T.C."/>
            <person name="Barros A.L."/>
            <person name="Soares M.A."/>
            <person name="de Oliveira L.M."/>
            <person name="Marini M.M."/>
            <person name="Villalobos-Duno H."/>
            <person name="Cunha M.M."/>
            <person name="de Hoog S."/>
            <person name="da Silveira J.F."/>
            <person name="Henrissat B."/>
            <person name="Nino-Vega G.A."/>
            <person name="Cisalpino P.S."/>
            <person name="Mora-Montes H.M."/>
            <person name="Almeida S.R."/>
            <person name="Stajich J.E."/>
            <person name="Lopes-Bezerra L.M."/>
            <person name="Vasconcelos A.T."/>
            <person name="Felipe M.S."/>
        </authorList>
    </citation>
    <scope>NUCLEOTIDE SEQUENCE [LARGE SCALE GENOMIC DNA]</scope>
    <source>
        <strain evidence="1 2">1099-18</strain>
    </source>
</reference>
<dbReference type="GeneID" id="27672485"/>
<dbReference type="EMBL" id="AXCR01000010">
    <property type="protein sequence ID" value="KJR83589.1"/>
    <property type="molecule type" value="Genomic_DNA"/>
</dbReference>
<dbReference type="PANTHER" id="PTHR36922:SF1">
    <property type="entry name" value="DUF1993 DOMAIN-CONTAINING PROTEIN"/>
    <property type="match status" value="1"/>
</dbReference>
<protein>
    <recommendedName>
        <fullName evidence="3">Helix-turn-helix-domain containing protein type</fullName>
    </recommendedName>
</protein>
<dbReference type="InterPro" id="IPR018531">
    <property type="entry name" value="DUF1993"/>
</dbReference>
<gene>
    <name evidence="1" type="ORF">SPSK_10987</name>
</gene>
<dbReference type="VEuPathDB" id="FungiDB:SPSK_10987"/>
<dbReference type="KEGG" id="ssck:SPSK_10987"/>
<dbReference type="RefSeq" id="XP_016586265.1">
    <property type="nucleotide sequence ID" value="XM_016737208.1"/>
</dbReference>
<dbReference type="InterPro" id="IPR034660">
    <property type="entry name" value="DinB/YfiT-like"/>
</dbReference>
<evidence type="ECO:0008006" key="3">
    <source>
        <dbReference type="Google" id="ProtNLM"/>
    </source>
</evidence>
<dbReference type="PANTHER" id="PTHR36922">
    <property type="entry name" value="BLL2446 PROTEIN"/>
    <property type="match status" value="1"/>
</dbReference>
<dbReference type="AlphaFoldDB" id="A0A0F2M3A5"/>
<dbReference type="Gene3D" id="1.20.120.450">
    <property type="entry name" value="dinb family like domain"/>
    <property type="match status" value="1"/>
</dbReference>
<dbReference type="Pfam" id="PF09351">
    <property type="entry name" value="DUF1993"/>
    <property type="match status" value="1"/>
</dbReference>
<dbReference type="SUPFAM" id="SSF109854">
    <property type="entry name" value="DinB/YfiT-like putative metalloenzymes"/>
    <property type="match status" value="1"/>
</dbReference>
<accession>A0A0F2M3A5</accession>
<reference evidence="1 2" key="2">
    <citation type="journal article" date="2015" name="Eukaryot. Cell">
        <title>Asexual propagation of a virulent clone complex in a human and feline outbreak of sporotrichosis.</title>
        <authorList>
            <person name="Teixeira Mde M."/>
            <person name="Rodrigues A.M."/>
            <person name="Tsui C.K."/>
            <person name="de Almeida L.G."/>
            <person name="Van Diepeningen A.D."/>
            <person name="van den Ende B.G."/>
            <person name="Fernandes G.F."/>
            <person name="Kano R."/>
            <person name="Hamelin R.C."/>
            <person name="Lopes-Bezerra L.M."/>
            <person name="Vasconcelos A.T."/>
            <person name="de Hoog S."/>
            <person name="de Camargo Z.P."/>
            <person name="Felipe M.S."/>
        </authorList>
    </citation>
    <scope>NUCLEOTIDE SEQUENCE [LARGE SCALE GENOMIC DNA]</scope>
    <source>
        <strain evidence="1 2">1099-18</strain>
    </source>
</reference>
<sequence>MAPITLYDVSISTFARGLATLKHILEKAAEHAKTQGLDADAYATASLIDGMDGLNSQVQYSINTVKKCIWRLTGNEVESWTDETTTLPQLIAVTQRALDLVQAVSEASVAGKDDTTVELQMGKTTRTPSAKAYVVTYALPNFYFHLQTAYAILRAKGVPLGKTDYLASFLA</sequence>
<comment type="caution">
    <text evidence="1">The sequence shown here is derived from an EMBL/GenBank/DDBJ whole genome shotgun (WGS) entry which is preliminary data.</text>
</comment>